<dbReference type="Proteomes" id="UP001055303">
    <property type="component" value="Unassembled WGS sequence"/>
</dbReference>
<organism evidence="1 2">
    <name type="scientific">Methylobacterium dankookense</name>
    <dbReference type="NCBI Taxonomy" id="560405"/>
    <lineage>
        <taxon>Bacteria</taxon>
        <taxon>Pseudomonadati</taxon>
        <taxon>Pseudomonadota</taxon>
        <taxon>Alphaproteobacteria</taxon>
        <taxon>Hyphomicrobiales</taxon>
        <taxon>Methylobacteriaceae</taxon>
        <taxon>Methylobacterium</taxon>
    </lineage>
</organism>
<reference evidence="1" key="1">
    <citation type="journal article" date="2021" name="Front. Microbiol.">
        <title>Comprehensive Comparative Genomics and Phenotyping of Methylobacterium Species.</title>
        <authorList>
            <person name="Alessa O."/>
            <person name="Ogura Y."/>
            <person name="Fujitani Y."/>
            <person name="Takami H."/>
            <person name="Hayashi T."/>
            <person name="Sahin N."/>
            <person name="Tani A."/>
        </authorList>
    </citation>
    <scope>NUCLEOTIDE SEQUENCE</scope>
    <source>
        <strain evidence="1">DSM 22415</strain>
    </source>
</reference>
<evidence type="ECO:0000313" key="1">
    <source>
        <dbReference type="EMBL" id="GJD58391.1"/>
    </source>
</evidence>
<keyword evidence="2" id="KW-1185">Reference proteome</keyword>
<dbReference type="EMBL" id="BPQI01000146">
    <property type="protein sequence ID" value="GJD58391.1"/>
    <property type="molecule type" value="Genomic_DNA"/>
</dbReference>
<evidence type="ECO:0000313" key="2">
    <source>
        <dbReference type="Proteomes" id="UP001055303"/>
    </source>
</evidence>
<reference evidence="1" key="2">
    <citation type="submission" date="2021-08" db="EMBL/GenBank/DDBJ databases">
        <authorList>
            <person name="Tani A."/>
            <person name="Ola A."/>
            <person name="Ogura Y."/>
            <person name="Katsura K."/>
            <person name="Hayashi T."/>
        </authorList>
    </citation>
    <scope>NUCLEOTIDE SEQUENCE</scope>
    <source>
        <strain evidence="1">DSM 22415</strain>
    </source>
</reference>
<comment type="caution">
    <text evidence="1">The sequence shown here is derived from an EMBL/GenBank/DDBJ whole genome shotgun (WGS) entry which is preliminary data.</text>
</comment>
<accession>A0ABQ4RM78</accession>
<protein>
    <submittedName>
        <fullName evidence="1">Uncharacterized protein</fullName>
    </submittedName>
</protein>
<sequence length="59" mass="6701">MQVDVEDSRVDARRRARDVERIRHAAGRAEHCGAQPFQPVPEVVHDEVVVFHHKYVAAG</sequence>
<gene>
    <name evidence="1" type="ORF">IFDJLNFL_4310</name>
</gene>
<name>A0ABQ4RM78_9HYPH</name>
<proteinExistence type="predicted"/>